<dbReference type="EMBL" id="ABLD01000019">
    <property type="protein sequence ID" value="EDT08296.1"/>
    <property type="molecule type" value="Genomic_DNA"/>
</dbReference>
<protein>
    <submittedName>
        <fullName evidence="1">Uncharacterized protein</fullName>
    </submittedName>
</protein>
<keyword evidence="2" id="KW-1185">Reference proteome</keyword>
<gene>
    <name evidence="1" type="ORF">BgramDRAFT_4978</name>
</gene>
<dbReference type="AlphaFoldDB" id="B1G6L7"/>
<evidence type="ECO:0000313" key="1">
    <source>
        <dbReference type="EMBL" id="EDT08296.1"/>
    </source>
</evidence>
<proteinExistence type="predicted"/>
<sequence length="194" mass="21547">MLRGEHRGGCFFGSRKGLLQIAQRTHTACCDRDDVLGCYLGTGVRGSRNISVIQRRHQIYWIVTMSTIIRRCASIGRWTFRSRPRNFANPPANSTSGPASSQIQNLHFDDACTRLFDVFCERRRIVQLAYLLRAWPLTSESSSSISGLLSALHELLRGHAESMETDETALLVLAITLAEHSGLPSDASSTIGIR</sequence>
<organism evidence="1 2">
    <name type="scientific">Paraburkholderia graminis (strain ATCC 700544 / DSM 17151 / LMG 18924 / NCIMB 13744 / C4D1M)</name>
    <dbReference type="NCBI Taxonomy" id="396598"/>
    <lineage>
        <taxon>Bacteria</taxon>
        <taxon>Pseudomonadati</taxon>
        <taxon>Pseudomonadota</taxon>
        <taxon>Betaproteobacteria</taxon>
        <taxon>Burkholderiales</taxon>
        <taxon>Burkholderiaceae</taxon>
        <taxon>Paraburkholderia</taxon>
    </lineage>
</organism>
<accession>B1G6L7</accession>
<dbReference type="Proteomes" id="UP000005045">
    <property type="component" value="Unassembled WGS sequence"/>
</dbReference>
<comment type="caution">
    <text evidence="1">The sequence shown here is derived from an EMBL/GenBank/DDBJ whole genome shotgun (WGS) entry which is preliminary data.</text>
</comment>
<reference evidence="1 2" key="1">
    <citation type="submission" date="2008-03" db="EMBL/GenBank/DDBJ databases">
        <title>Sequencing of the draft genome and assembly of Burkholderia graminis C4D1M.</title>
        <authorList>
            <consortium name="US DOE Joint Genome Institute (JGI-PGF)"/>
            <person name="Copeland A."/>
            <person name="Lucas S."/>
            <person name="Lapidus A."/>
            <person name="Glavina del Rio T."/>
            <person name="Dalin E."/>
            <person name="Tice H."/>
            <person name="Bruce D."/>
            <person name="Goodwin L."/>
            <person name="Pitluck S."/>
            <person name="Larimer F."/>
            <person name="Land M.L."/>
            <person name="Hauser L."/>
            <person name="Tiedje J."/>
            <person name="Richardson P."/>
        </authorList>
    </citation>
    <scope>NUCLEOTIDE SEQUENCE [LARGE SCALE GENOMIC DNA]</scope>
    <source>
        <strain evidence="2">ATCC 700544 / DSM 17151 / LMG 18924 / NCIMB 13744 / C4D1M</strain>
    </source>
</reference>
<name>B1G6L7_PARG4</name>
<evidence type="ECO:0000313" key="2">
    <source>
        <dbReference type="Proteomes" id="UP000005045"/>
    </source>
</evidence>